<organism evidence="1 2">
    <name type="scientific">Fontibacter flavus</name>
    <dbReference type="NCBI Taxonomy" id="654838"/>
    <lineage>
        <taxon>Bacteria</taxon>
        <taxon>Pseudomonadati</taxon>
        <taxon>Bacteroidota</taxon>
        <taxon>Cytophagia</taxon>
        <taxon>Cytophagales</taxon>
        <taxon>Cyclobacteriaceae</taxon>
        <taxon>Fontibacter</taxon>
    </lineage>
</organism>
<sequence>MDKEEMILVLIEKQENTIRDLIKELSDLRGRLASLPSVESDHDNFPIEAPIEGHSFQIRTNRNVADSIQYVSDLEEKTNSKRSYRVSAVHHLGNTSVLDIYSSEPSINEEDIFWLGYLSALDK</sequence>
<dbReference type="EMBL" id="JBHLWI010000021">
    <property type="protein sequence ID" value="MFC0262600.1"/>
    <property type="molecule type" value="Genomic_DNA"/>
</dbReference>
<dbReference type="Proteomes" id="UP001589797">
    <property type="component" value="Unassembled WGS sequence"/>
</dbReference>
<accession>A0ABV6FRV8</accession>
<comment type="caution">
    <text evidence="1">The sequence shown here is derived from an EMBL/GenBank/DDBJ whole genome shotgun (WGS) entry which is preliminary data.</text>
</comment>
<gene>
    <name evidence="1" type="ORF">ACFFIP_07880</name>
</gene>
<evidence type="ECO:0000313" key="1">
    <source>
        <dbReference type="EMBL" id="MFC0262600.1"/>
    </source>
</evidence>
<name>A0ABV6FRV8_9BACT</name>
<proteinExistence type="predicted"/>
<keyword evidence="2" id="KW-1185">Reference proteome</keyword>
<protein>
    <submittedName>
        <fullName evidence="1">Uncharacterized protein</fullName>
    </submittedName>
</protein>
<evidence type="ECO:0000313" key="2">
    <source>
        <dbReference type="Proteomes" id="UP001589797"/>
    </source>
</evidence>
<reference evidence="1 2" key="1">
    <citation type="submission" date="2024-09" db="EMBL/GenBank/DDBJ databases">
        <authorList>
            <person name="Sun Q."/>
            <person name="Mori K."/>
        </authorList>
    </citation>
    <scope>NUCLEOTIDE SEQUENCE [LARGE SCALE GENOMIC DNA]</scope>
    <source>
        <strain evidence="1 2">CCM 7650</strain>
    </source>
</reference>
<dbReference type="RefSeq" id="WP_382387050.1">
    <property type="nucleotide sequence ID" value="NZ_JBHLWI010000021.1"/>
</dbReference>